<comment type="caution">
    <text evidence="3">The sequence shown here is derived from an EMBL/GenBank/DDBJ whole genome shotgun (WGS) entry which is preliminary data.</text>
</comment>
<dbReference type="InterPro" id="IPR045746">
    <property type="entry name" value="ACT14924-like_Acyltransf_dom"/>
</dbReference>
<keyword evidence="4" id="KW-1185">Reference proteome</keyword>
<dbReference type="GO" id="GO:0016746">
    <property type="term" value="F:acyltransferase activity"/>
    <property type="evidence" value="ECO:0007669"/>
    <property type="project" value="InterPro"/>
</dbReference>
<sequence>MDQSVNTVARARAARRAASDRSDAARQGEQYSPEKPALGHTYTKRDLSYADTFDNKVQARLIRWMEMLTGKLMIFHMINKFEKLGAPTGIDFWSGAMKAMGIDVNTPKEQYLNIPKEGPVVVVANHTHGLVDGMVLGDMISRVRPDFQILTRSVLTGLDEVASSFLIPVPFPHDPDAQEKGKEMRAQALERLKSGGVIAVFPSGVVAASETWWGPPVEAEWNLFTAQLIRKTGATVVPIKFHGRNTRAYNIANKVSATMRQGLLIHEIVRACNQPHAPTIGKAITPDEVDEKWTSPREFIKWLREHTLSLKS</sequence>
<evidence type="ECO:0000256" key="1">
    <source>
        <dbReference type="SAM" id="MobiDB-lite"/>
    </source>
</evidence>
<dbReference type="InterPro" id="IPR002123">
    <property type="entry name" value="Plipid/glycerol_acylTrfase"/>
</dbReference>
<feature type="compositionally biased region" description="Basic and acidic residues" evidence="1">
    <location>
        <begin position="17"/>
        <end position="26"/>
    </location>
</feature>
<dbReference type="Proteomes" id="UP000002931">
    <property type="component" value="Unassembled WGS sequence"/>
</dbReference>
<dbReference type="Pfam" id="PF01553">
    <property type="entry name" value="Acyltransferase"/>
    <property type="match status" value="1"/>
</dbReference>
<accession>A3VB62</accession>
<feature type="region of interest" description="Disordered" evidence="1">
    <location>
        <begin position="1"/>
        <end position="39"/>
    </location>
</feature>
<gene>
    <name evidence="3" type="ORF">RB2654_15946</name>
</gene>
<dbReference type="HOGENOM" id="CLU_067500_0_0_5"/>
<dbReference type="CDD" id="cd07986">
    <property type="entry name" value="LPLAT_ACT14924-like"/>
    <property type="match status" value="1"/>
</dbReference>
<reference evidence="3 4" key="1">
    <citation type="journal article" date="2010" name="J. Bacteriol.">
        <title>Genome sequences of Pelagibaca bermudensis HTCC2601T and Maritimibacter alkaliphilus HTCC2654T, the type strains of two marine Roseobacter genera.</title>
        <authorList>
            <person name="Thrash J.C."/>
            <person name="Cho J.C."/>
            <person name="Ferriera S."/>
            <person name="Johnson J."/>
            <person name="Vergin K.L."/>
            <person name="Giovannoni S.J."/>
        </authorList>
    </citation>
    <scope>NUCLEOTIDE SEQUENCE [LARGE SCALE GENOMIC DNA]</scope>
    <source>
        <strain evidence="3 4">HTCC2654</strain>
    </source>
</reference>
<evidence type="ECO:0000313" key="4">
    <source>
        <dbReference type="Proteomes" id="UP000002931"/>
    </source>
</evidence>
<dbReference type="STRING" id="314271.RB2654_15946"/>
<organism evidence="3 4">
    <name type="scientific">Maritimibacter alkaliphilus HTCC2654</name>
    <dbReference type="NCBI Taxonomy" id="314271"/>
    <lineage>
        <taxon>Bacteria</taxon>
        <taxon>Pseudomonadati</taxon>
        <taxon>Pseudomonadota</taxon>
        <taxon>Alphaproteobacteria</taxon>
        <taxon>Rhodobacterales</taxon>
        <taxon>Roseobacteraceae</taxon>
        <taxon>Maritimibacter</taxon>
    </lineage>
</organism>
<protein>
    <recommendedName>
        <fullName evidence="2">Phospholipid/glycerol acyltransferase domain-containing protein</fullName>
    </recommendedName>
</protein>
<name>A3VB62_9RHOB</name>
<dbReference type="RefSeq" id="WP_008333396.1">
    <property type="nucleotide sequence ID" value="NZ_CH902578.1"/>
</dbReference>
<dbReference type="EMBL" id="AAMT01000002">
    <property type="protein sequence ID" value="EAQ14177.1"/>
    <property type="molecule type" value="Genomic_DNA"/>
</dbReference>
<proteinExistence type="predicted"/>
<evidence type="ECO:0000259" key="2">
    <source>
        <dbReference type="Pfam" id="PF01553"/>
    </source>
</evidence>
<dbReference type="SUPFAM" id="SSF69593">
    <property type="entry name" value="Glycerol-3-phosphate (1)-acyltransferase"/>
    <property type="match status" value="1"/>
</dbReference>
<dbReference type="AlphaFoldDB" id="A3VB62"/>
<evidence type="ECO:0000313" key="3">
    <source>
        <dbReference type="EMBL" id="EAQ14177.1"/>
    </source>
</evidence>
<feature type="domain" description="Phospholipid/glycerol acyltransferase" evidence="2">
    <location>
        <begin position="113"/>
        <end position="240"/>
    </location>
</feature>
<dbReference type="eggNOG" id="COG0204">
    <property type="taxonomic scope" value="Bacteria"/>
</dbReference>